<dbReference type="PANTHER" id="PTHR30098">
    <property type="entry name" value="LEUCYL/PHENYLALANYL-TRNA--PROTEIN TRANSFERASE"/>
    <property type="match status" value="1"/>
</dbReference>
<evidence type="ECO:0000256" key="12">
    <source>
        <dbReference type="ARBA" id="ARBA00077136"/>
    </source>
</evidence>
<evidence type="ECO:0000256" key="11">
    <source>
        <dbReference type="ARBA" id="ARBA00074372"/>
    </source>
</evidence>
<evidence type="ECO:0000256" key="14">
    <source>
        <dbReference type="ARBA" id="ARBA00083640"/>
    </source>
</evidence>
<dbReference type="GO" id="GO:0030163">
    <property type="term" value="P:protein catabolic process"/>
    <property type="evidence" value="ECO:0007669"/>
    <property type="project" value="UniProtKB-UniRule"/>
</dbReference>
<accession>A0A0D0SQS9</accession>
<dbReference type="GO" id="GO:0008914">
    <property type="term" value="F:leucyl-tRNA--protein transferase activity"/>
    <property type="evidence" value="ECO:0007669"/>
    <property type="project" value="UniProtKB-UniRule"/>
</dbReference>
<reference evidence="16 17" key="1">
    <citation type="submission" date="2015-01" db="EMBL/GenBank/DDBJ databases">
        <title>Genome sequence of the beneficial rhizobacterium Pseudomonas fluorescens 2-79.</title>
        <authorList>
            <person name="Thuermer A."/>
            <person name="Daniel R."/>
        </authorList>
    </citation>
    <scope>NUCLEOTIDE SEQUENCE [LARGE SCALE GENOMIC DNA]</scope>
    <source>
        <strain evidence="16 17">2-79</strain>
    </source>
</reference>
<evidence type="ECO:0000256" key="15">
    <source>
        <dbReference type="HAMAP-Rule" id="MF_00688"/>
    </source>
</evidence>
<comment type="catalytic activity">
    <reaction evidence="7 15">
        <text>N-terminal L-lysyl-[protein] + L-leucyl-tRNA(Leu) = N-terminal L-leucyl-L-lysyl-[protein] + tRNA(Leu) + H(+)</text>
        <dbReference type="Rhea" id="RHEA:12340"/>
        <dbReference type="Rhea" id="RHEA-COMP:9613"/>
        <dbReference type="Rhea" id="RHEA-COMP:9622"/>
        <dbReference type="Rhea" id="RHEA-COMP:12670"/>
        <dbReference type="Rhea" id="RHEA-COMP:12671"/>
        <dbReference type="ChEBI" id="CHEBI:15378"/>
        <dbReference type="ChEBI" id="CHEBI:65249"/>
        <dbReference type="ChEBI" id="CHEBI:78442"/>
        <dbReference type="ChEBI" id="CHEBI:78494"/>
        <dbReference type="ChEBI" id="CHEBI:133043"/>
        <dbReference type="EC" id="2.3.2.6"/>
    </reaction>
</comment>
<dbReference type="Gene3D" id="3.30.70.3550">
    <property type="entry name" value="Leucyl/phenylalanyl-tRNA-protein transferase, N-terminal domain"/>
    <property type="match status" value="1"/>
</dbReference>
<comment type="catalytic activity">
    <reaction evidence="5 15">
        <text>L-phenylalanyl-tRNA(Phe) + an N-terminal L-alpha-aminoacyl-[protein] = an N-terminal L-phenylalanyl-L-alpha-aminoacyl-[protein] + tRNA(Phe)</text>
        <dbReference type="Rhea" id="RHEA:43632"/>
        <dbReference type="Rhea" id="RHEA-COMP:9668"/>
        <dbReference type="Rhea" id="RHEA-COMP:9699"/>
        <dbReference type="Rhea" id="RHEA-COMP:10636"/>
        <dbReference type="Rhea" id="RHEA-COMP:10637"/>
        <dbReference type="ChEBI" id="CHEBI:78442"/>
        <dbReference type="ChEBI" id="CHEBI:78531"/>
        <dbReference type="ChEBI" id="CHEBI:78597"/>
        <dbReference type="ChEBI" id="CHEBI:83561"/>
        <dbReference type="EC" id="2.3.2.6"/>
    </reaction>
</comment>
<proteinExistence type="inferred from homology"/>
<protein>
    <recommendedName>
        <fullName evidence="11 15">Leucyl/phenylalanyl-tRNA--protein transferase</fullName>
        <ecNumber evidence="10 15">2.3.2.6</ecNumber>
    </recommendedName>
    <alternativeName>
        <fullName evidence="12 15">L/F-transferase</fullName>
    </alternativeName>
    <alternativeName>
        <fullName evidence="13 15">Leucyltransferase</fullName>
    </alternativeName>
    <alternativeName>
        <fullName evidence="14 15">Phenyalanyltransferase</fullName>
    </alternativeName>
</protein>
<evidence type="ECO:0000256" key="3">
    <source>
        <dbReference type="ARBA" id="ARBA00022679"/>
    </source>
</evidence>
<gene>
    <name evidence="15 16" type="primary">aat</name>
    <name evidence="16" type="ORF">PFLU3_03530</name>
</gene>
<dbReference type="NCBIfam" id="TIGR00667">
    <property type="entry name" value="aat"/>
    <property type="match status" value="1"/>
</dbReference>
<dbReference type="HAMAP" id="MF_00688">
    <property type="entry name" value="Leu_Phe_trans"/>
    <property type="match status" value="1"/>
</dbReference>
<dbReference type="EC" id="2.3.2.6" evidence="10 15"/>
<evidence type="ECO:0000256" key="10">
    <source>
        <dbReference type="ARBA" id="ARBA00066767"/>
    </source>
</evidence>
<dbReference type="PATRIC" id="fig|294.125.peg.358"/>
<evidence type="ECO:0000256" key="4">
    <source>
        <dbReference type="ARBA" id="ARBA00023315"/>
    </source>
</evidence>
<name>A0A0D0SQS9_PSEFL</name>
<organism evidence="16 17">
    <name type="scientific">Pseudomonas fluorescens</name>
    <dbReference type="NCBI Taxonomy" id="294"/>
    <lineage>
        <taxon>Bacteria</taxon>
        <taxon>Pseudomonadati</taxon>
        <taxon>Pseudomonadota</taxon>
        <taxon>Gammaproteobacteria</taxon>
        <taxon>Pseudomonadales</taxon>
        <taxon>Pseudomonadaceae</taxon>
        <taxon>Pseudomonas</taxon>
    </lineage>
</organism>
<dbReference type="GO" id="GO:0005737">
    <property type="term" value="C:cytoplasm"/>
    <property type="evidence" value="ECO:0007669"/>
    <property type="project" value="UniProtKB-SubCell"/>
</dbReference>
<keyword evidence="3 15" id="KW-0808">Transferase</keyword>
<dbReference type="FunFam" id="3.40.630.70:FF:000001">
    <property type="entry name" value="Leucyl/phenylalanyl-tRNA--protein transferase"/>
    <property type="match status" value="1"/>
</dbReference>
<evidence type="ECO:0000256" key="9">
    <source>
        <dbReference type="ARBA" id="ARBA00061535"/>
    </source>
</evidence>
<evidence type="ECO:0000256" key="8">
    <source>
        <dbReference type="ARBA" id="ARBA00054043"/>
    </source>
</evidence>
<dbReference type="Pfam" id="PF03588">
    <property type="entry name" value="Leu_Phe_trans"/>
    <property type="match status" value="1"/>
</dbReference>
<dbReference type="EMBL" id="JXCQ01000003">
    <property type="protein sequence ID" value="KIR24123.1"/>
    <property type="molecule type" value="Genomic_DNA"/>
</dbReference>
<dbReference type="Proteomes" id="UP000032210">
    <property type="component" value="Unassembled WGS sequence"/>
</dbReference>
<evidence type="ECO:0000256" key="5">
    <source>
        <dbReference type="ARBA" id="ARBA00050607"/>
    </source>
</evidence>
<dbReference type="FunFam" id="3.30.70.3550:FF:000001">
    <property type="entry name" value="Leucyl/phenylalanyl-tRNA--protein transferase"/>
    <property type="match status" value="1"/>
</dbReference>
<evidence type="ECO:0000256" key="2">
    <source>
        <dbReference type="ARBA" id="ARBA00022490"/>
    </source>
</evidence>
<comment type="function">
    <text evidence="8 15">Functions in the N-end rule pathway of protein degradation where it conjugates Leu, Phe and, less efficiently, Met from aminoacyl-tRNAs to the N-termini of proteins containing an N-terminal arginine or lysine.</text>
</comment>
<evidence type="ECO:0000313" key="16">
    <source>
        <dbReference type="EMBL" id="KIR24123.1"/>
    </source>
</evidence>
<evidence type="ECO:0000256" key="1">
    <source>
        <dbReference type="ARBA" id="ARBA00004496"/>
    </source>
</evidence>
<comment type="subcellular location">
    <subcellularLocation>
        <location evidence="1 15">Cytoplasm</location>
    </subcellularLocation>
</comment>
<evidence type="ECO:0000256" key="7">
    <source>
        <dbReference type="ARBA" id="ARBA00051538"/>
    </source>
</evidence>
<dbReference type="InterPro" id="IPR004616">
    <property type="entry name" value="Leu/Phe-tRNA_Trfase"/>
</dbReference>
<comment type="similarity">
    <text evidence="9 15">Belongs to the L/F-transferase family.</text>
</comment>
<dbReference type="InterPro" id="IPR042221">
    <property type="entry name" value="Leu/Phe-tRNA_Trfase_N"/>
</dbReference>
<dbReference type="InterPro" id="IPR016181">
    <property type="entry name" value="Acyl_CoA_acyltransferase"/>
</dbReference>
<dbReference type="Gene3D" id="3.40.630.70">
    <property type="entry name" value="Leucyl/phenylalanyl-tRNA-protein transferase, C-terminal domain"/>
    <property type="match status" value="1"/>
</dbReference>
<dbReference type="InterPro" id="IPR042203">
    <property type="entry name" value="Leu/Phe-tRNA_Trfase_C"/>
</dbReference>
<keyword evidence="2 15" id="KW-0963">Cytoplasm</keyword>
<dbReference type="SUPFAM" id="SSF55729">
    <property type="entry name" value="Acyl-CoA N-acyltransferases (Nat)"/>
    <property type="match status" value="1"/>
</dbReference>
<dbReference type="AlphaFoldDB" id="A0A0D0SQS9"/>
<dbReference type="PANTHER" id="PTHR30098:SF2">
    <property type="entry name" value="LEUCYL_PHENYLALANYL-TRNA--PROTEIN TRANSFERASE"/>
    <property type="match status" value="1"/>
</dbReference>
<evidence type="ECO:0000256" key="13">
    <source>
        <dbReference type="ARBA" id="ARBA00077165"/>
    </source>
</evidence>
<comment type="catalytic activity">
    <reaction evidence="6 15">
        <text>N-terminal L-arginyl-[protein] + L-leucyl-tRNA(Leu) = N-terminal L-leucyl-L-arginyl-[protein] + tRNA(Leu) + H(+)</text>
        <dbReference type="Rhea" id="RHEA:50416"/>
        <dbReference type="Rhea" id="RHEA-COMP:9613"/>
        <dbReference type="Rhea" id="RHEA-COMP:9622"/>
        <dbReference type="Rhea" id="RHEA-COMP:12672"/>
        <dbReference type="Rhea" id="RHEA-COMP:12673"/>
        <dbReference type="ChEBI" id="CHEBI:15378"/>
        <dbReference type="ChEBI" id="CHEBI:64719"/>
        <dbReference type="ChEBI" id="CHEBI:78442"/>
        <dbReference type="ChEBI" id="CHEBI:78494"/>
        <dbReference type="ChEBI" id="CHEBI:133044"/>
        <dbReference type="EC" id="2.3.2.6"/>
    </reaction>
</comment>
<evidence type="ECO:0000313" key="17">
    <source>
        <dbReference type="Proteomes" id="UP000032210"/>
    </source>
</evidence>
<comment type="caution">
    <text evidence="16">The sequence shown here is derived from an EMBL/GenBank/DDBJ whole genome shotgun (WGS) entry which is preliminary data.</text>
</comment>
<sequence>MLILADNLFGLAPWRRVDNNQRLRGRRRLPLPSPAISLDAMLTWLQRDTLTFPPLAKALREPNGLLAAGGDLSAERLIQAYRHGCFPWFSEGQPILWWSPDPRTVIFPDELHVSRSLAKLLRQQRYTVTFDQDFAAVIQACAAPRAYADGTWITEGIQSAYLELHQRGYAHSVEVWDQGELVGGLYGLAMGQLFFGESMFSRADNASKFGFATLTRQLQAWGFVLIDCQMPNDHLHSLGARAIPRSDFANFLHKHLDQPSSGPWVS</sequence>
<evidence type="ECO:0000256" key="6">
    <source>
        <dbReference type="ARBA" id="ARBA00050652"/>
    </source>
</evidence>
<keyword evidence="4 15" id="KW-0012">Acyltransferase</keyword>